<dbReference type="EMBL" id="JBEFKJ010000009">
    <property type="protein sequence ID" value="KAL2044271.1"/>
    <property type="molecule type" value="Genomic_DNA"/>
</dbReference>
<evidence type="ECO:0008006" key="3">
    <source>
        <dbReference type="Google" id="ProtNLM"/>
    </source>
</evidence>
<dbReference type="Proteomes" id="UP001590950">
    <property type="component" value="Unassembled WGS sequence"/>
</dbReference>
<gene>
    <name evidence="1" type="ORF">N7G274_002976</name>
</gene>
<reference evidence="1 2" key="1">
    <citation type="submission" date="2024-09" db="EMBL/GenBank/DDBJ databases">
        <title>Rethinking Asexuality: The Enigmatic Case of Functional Sexual Genes in Lepraria (Stereocaulaceae).</title>
        <authorList>
            <person name="Doellman M."/>
            <person name="Sun Y."/>
            <person name="Barcenas-Pena A."/>
            <person name="Lumbsch H.T."/>
            <person name="Grewe F."/>
        </authorList>
    </citation>
    <scope>NUCLEOTIDE SEQUENCE [LARGE SCALE GENOMIC DNA]</scope>
    <source>
        <strain evidence="1 2">Mercado 3170</strain>
    </source>
</reference>
<name>A0ABR4AHE4_9LECA</name>
<accession>A0ABR4AHE4</accession>
<evidence type="ECO:0000313" key="2">
    <source>
        <dbReference type="Proteomes" id="UP001590950"/>
    </source>
</evidence>
<comment type="caution">
    <text evidence="1">The sequence shown here is derived from an EMBL/GenBank/DDBJ whole genome shotgun (WGS) entry which is preliminary data.</text>
</comment>
<evidence type="ECO:0000313" key="1">
    <source>
        <dbReference type="EMBL" id="KAL2044271.1"/>
    </source>
</evidence>
<sequence>MYALISAASTVAVVSLQIQIAASVKKLCDFWTSVKEALEDVHAIATDFELLSTVLADIVSEAEHVEPIPQ</sequence>
<organism evidence="1 2">
    <name type="scientific">Stereocaulon virgatum</name>
    <dbReference type="NCBI Taxonomy" id="373712"/>
    <lineage>
        <taxon>Eukaryota</taxon>
        <taxon>Fungi</taxon>
        <taxon>Dikarya</taxon>
        <taxon>Ascomycota</taxon>
        <taxon>Pezizomycotina</taxon>
        <taxon>Lecanoromycetes</taxon>
        <taxon>OSLEUM clade</taxon>
        <taxon>Lecanoromycetidae</taxon>
        <taxon>Lecanorales</taxon>
        <taxon>Lecanorineae</taxon>
        <taxon>Stereocaulaceae</taxon>
        <taxon>Stereocaulon</taxon>
    </lineage>
</organism>
<proteinExistence type="predicted"/>
<protein>
    <recommendedName>
        <fullName evidence="3">Fungal N-terminal domain-containing protein</fullName>
    </recommendedName>
</protein>
<keyword evidence="2" id="KW-1185">Reference proteome</keyword>